<dbReference type="OrthoDB" id="3160134at2759"/>
<dbReference type="Proteomes" id="UP000298030">
    <property type="component" value="Unassembled WGS sequence"/>
</dbReference>
<name>A0A4Y7TTC5_COPMI</name>
<evidence type="ECO:0000313" key="2">
    <source>
        <dbReference type="EMBL" id="TEB37174.1"/>
    </source>
</evidence>
<dbReference type="InterPro" id="IPR046521">
    <property type="entry name" value="DUF6698"/>
</dbReference>
<keyword evidence="3" id="KW-1185">Reference proteome</keyword>
<dbReference type="Pfam" id="PF20414">
    <property type="entry name" value="DUF6698"/>
    <property type="match status" value="1"/>
</dbReference>
<reference evidence="2 3" key="1">
    <citation type="journal article" date="2019" name="Nat. Ecol. Evol.">
        <title>Megaphylogeny resolves global patterns of mushroom evolution.</title>
        <authorList>
            <person name="Varga T."/>
            <person name="Krizsan K."/>
            <person name="Foldi C."/>
            <person name="Dima B."/>
            <person name="Sanchez-Garcia M."/>
            <person name="Sanchez-Ramirez S."/>
            <person name="Szollosi G.J."/>
            <person name="Szarkandi J.G."/>
            <person name="Papp V."/>
            <person name="Albert L."/>
            <person name="Andreopoulos W."/>
            <person name="Angelini C."/>
            <person name="Antonin V."/>
            <person name="Barry K.W."/>
            <person name="Bougher N.L."/>
            <person name="Buchanan P."/>
            <person name="Buyck B."/>
            <person name="Bense V."/>
            <person name="Catcheside P."/>
            <person name="Chovatia M."/>
            <person name="Cooper J."/>
            <person name="Damon W."/>
            <person name="Desjardin D."/>
            <person name="Finy P."/>
            <person name="Geml J."/>
            <person name="Haridas S."/>
            <person name="Hughes K."/>
            <person name="Justo A."/>
            <person name="Karasinski D."/>
            <person name="Kautmanova I."/>
            <person name="Kiss B."/>
            <person name="Kocsube S."/>
            <person name="Kotiranta H."/>
            <person name="LaButti K.M."/>
            <person name="Lechner B.E."/>
            <person name="Liimatainen K."/>
            <person name="Lipzen A."/>
            <person name="Lukacs Z."/>
            <person name="Mihaltcheva S."/>
            <person name="Morgado L.N."/>
            <person name="Niskanen T."/>
            <person name="Noordeloos M.E."/>
            <person name="Ohm R.A."/>
            <person name="Ortiz-Santana B."/>
            <person name="Ovrebo C."/>
            <person name="Racz N."/>
            <person name="Riley R."/>
            <person name="Savchenko A."/>
            <person name="Shiryaev A."/>
            <person name="Soop K."/>
            <person name="Spirin V."/>
            <person name="Szebenyi C."/>
            <person name="Tomsovsky M."/>
            <person name="Tulloss R.E."/>
            <person name="Uehling J."/>
            <person name="Grigoriev I.V."/>
            <person name="Vagvolgyi C."/>
            <person name="Papp T."/>
            <person name="Martin F.M."/>
            <person name="Miettinen O."/>
            <person name="Hibbett D.S."/>
            <person name="Nagy L.G."/>
        </authorList>
    </citation>
    <scope>NUCLEOTIDE SEQUENCE [LARGE SCALE GENOMIC DNA]</scope>
    <source>
        <strain evidence="2 3">FP101781</strain>
    </source>
</reference>
<dbReference type="AlphaFoldDB" id="A0A4Y7TTC5"/>
<protein>
    <submittedName>
        <fullName evidence="2">Uncharacterized protein</fullName>
    </submittedName>
</protein>
<proteinExistence type="predicted"/>
<sequence>MPPNKENLAPRPASQPSTGEKRTLDVNPLELGPRKRPTTSDPLVHHGTHFRRTVFAFSNMQALLLAGLGMDEDQAPETQQERREHRVFRRLLKLVPGLQERLGLEDTDADAVIAIANLLQKGASSARSDDTKSLKGVIIDWITPVDGEPLRLARNSKVDRGFNNERTGFLLYPAGMDWSDADTKQQLKDKTIAVPGNYWPIFVYREEKYDSEDPWKGLFRSRLLVSAYKHVFTSPSSVDDDPKATRSGNARIHGMTSVTPASIAYIATQVRFALSSASVFCRTDKETDSETFYTSILELFEDPEEQDEVKDLLAWWNRQIFPSFLNVSRVVPANSALSKIKAKRAAVKATSQAGGSN</sequence>
<organism evidence="2 3">
    <name type="scientific">Coprinellus micaceus</name>
    <name type="common">Glistening ink-cap mushroom</name>
    <name type="synonym">Coprinus micaceus</name>
    <dbReference type="NCBI Taxonomy" id="71717"/>
    <lineage>
        <taxon>Eukaryota</taxon>
        <taxon>Fungi</taxon>
        <taxon>Dikarya</taxon>
        <taxon>Basidiomycota</taxon>
        <taxon>Agaricomycotina</taxon>
        <taxon>Agaricomycetes</taxon>
        <taxon>Agaricomycetidae</taxon>
        <taxon>Agaricales</taxon>
        <taxon>Agaricineae</taxon>
        <taxon>Psathyrellaceae</taxon>
        <taxon>Coprinellus</taxon>
    </lineage>
</organism>
<evidence type="ECO:0000256" key="1">
    <source>
        <dbReference type="SAM" id="MobiDB-lite"/>
    </source>
</evidence>
<feature type="region of interest" description="Disordered" evidence="1">
    <location>
        <begin position="1"/>
        <end position="45"/>
    </location>
</feature>
<accession>A0A4Y7TTC5</accession>
<comment type="caution">
    <text evidence="2">The sequence shown here is derived from an EMBL/GenBank/DDBJ whole genome shotgun (WGS) entry which is preliminary data.</text>
</comment>
<dbReference type="EMBL" id="QPFP01000004">
    <property type="protein sequence ID" value="TEB37174.1"/>
    <property type="molecule type" value="Genomic_DNA"/>
</dbReference>
<gene>
    <name evidence="2" type="ORF">FA13DRAFT_1622112</name>
</gene>
<evidence type="ECO:0000313" key="3">
    <source>
        <dbReference type="Proteomes" id="UP000298030"/>
    </source>
</evidence>